<feature type="domain" description="EngC GTPase" evidence="5">
    <location>
        <begin position="123"/>
        <end position="272"/>
    </location>
</feature>
<dbReference type="Gene3D" id="1.10.40.50">
    <property type="entry name" value="Probable gtpase engc, domain 3"/>
    <property type="match status" value="1"/>
</dbReference>
<keyword evidence="3" id="KW-0699">rRNA-binding</keyword>
<name>A0A075NSV6_9ALTE</name>
<dbReference type="RefSeq" id="WP_044055823.1">
    <property type="nucleotide sequence ID" value="NZ_CBCSKJ010000006.1"/>
</dbReference>
<feature type="region of interest" description="Disordered" evidence="4">
    <location>
        <begin position="1"/>
        <end position="39"/>
    </location>
</feature>
<comment type="function">
    <text evidence="3">One of several proteins that assist in the late maturation steps of the functional core of the 30S ribosomal subunit. Helps release RbfA from mature subunits. May play a role in the assembly of ribosomal proteins into the subunit. Circularly permuted GTPase that catalyzes slow GTP hydrolysis, GTPase activity is stimulated by the 30S ribosomal subunit.</text>
</comment>
<keyword evidence="3" id="KW-0963">Cytoplasm</keyword>
<dbReference type="InterPro" id="IPR012340">
    <property type="entry name" value="NA-bd_OB-fold"/>
</dbReference>
<dbReference type="EMBL" id="CP008849">
    <property type="protein sequence ID" value="AIF97644.1"/>
    <property type="molecule type" value="Genomic_DNA"/>
</dbReference>
<gene>
    <name evidence="3" type="primary">rsgA</name>
    <name evidence="7" type="ORF">EP13_02450</name>
</gene>
<dbReference type="GO" id="GO:0046872">
    <property type="term" value="F:metal ion binding"/>
    <property type="evidence" value="ECO:0007669"/>
    <property type="project" value="UniProtKB-KW"/>
</dbReference>
<feature type="binding site" evidence="3">
    <location>
        <position position="311"/>
    </location>
    <ligand>
        <name>Zn(2+)</name>
        <dbReference type="ChEBI" id="CHEBI:29105"/>
    </ligand>
</feature>
<evidence type="ECO:0000259" key="6">
    <source>
        <dbReference type="PROSITE" id="PS51721"/>
    </source>
</evidence>
<dbReference type="SUPFAM" id="SSF52540">
    <property type="entry name" value="P-loop containing nucleoside triphosphate hydrolases"/>
    <property type="match status" value="1"/>
</dbReference>
<dbReference type="GO" id="GO:0005525">
    <property type="term" value="F:GTP binding"/>
    <property type="evidence" value="ECO:0007669"/>
    <property type="project" value="UniProtKB-UniRule"/>
</dbReference>
<feature type="binding site" evidence="3">
    <location>
        <position position="303"/>
    </location>
    <ligand>
        <name>Zn(2+)</name>
        <dbReference type="ChEBI" id="CHEBI:29105"/>
    </ligand>
</feature>
<feature type="binding site" evidence="3">
    <location>
        <position position="298"/>
    </location>
    <ligand>
        <name>Zn(2+)</name>
        <dbReference type="ChEBI" id="CHEBI:29105"/>
    </ligand>
</feature>
<dbReference type="InterPro" id="IPR030378">
    <property type="entry name" value="G_CP_dom"/>
</dbReference>
<evidence type="ECO:0000313" key="7">
    <source>
        <dbReference type="EMBL" id="AIF97644.1"/>
    </source>
</evidence>
<evidence type="ECO:0000256" key="4">
    <source>
        <dbReference type="SAM" id="MobiDB-lite"/>
    </source>
</evidence>
<evidence type="ECO:0000259" key="5">
    <source>
        <dbReference type="PROSITE" id="PS50936"/>
    </source>
</evidence>
<keyword evidence="3" id="KW-0479">Metal-binding</keyword>
<dbReference type="HAMAP" id="MF_01820">
    <property type="entry name" value="GTPase_RsgA"/>
    <property type="match status" value="1"/>
</dbReference>
<comment type="subunit">
    <text evidence="3">Monomer. Associates with 30S ribosomal subunit, binds 16S rRNA.</text>
</comment>
<keyword evidence="1 3" id="KW-0547">Nucleotide-binding</keyword>
<keyword evidence="3" id="KW-0378">Hydrolase</keyword>
<evidence type="ECO:0000256" key="2">
    <source>
        <dbReference type="ARBA" id="ARBA00023134"/>
    </source>
</evidence>
<accession>A0A075NSV6</accession>
<comment type="subcellular location">
    <subcellularLocation>
        <location evidence="3">Cytoplasm</location>
    </subcellularLocation>
</comment>
<dbReference type="eggNOG" id="COG1162">
    <property type="taxonomic scope" value="Bacteria"/>
</dbReference>
<feature type="compositionally biased region" description="Basic residues" evidence="4">
    <location>
        <begin position="1"/>
        <end position="25"/>
    </location>
</feature>
<dbReference type="InterPro" id="IPR010914">
    <property type="entry name" value="RsgA_GTPase_dom"/>
</dbReference>
<dbReference type="AlphaFoldDB" id="A0A075NSV6"/>
<dbReference type="NCBIfam" id="NF008931">
    <property type="entry name" value="PRK12288.1"/>
    <property type="match status" value="1"/>
</dbReference>
<keyword evidence="3" id="KW-0690">Ribosome biogenesis</keyword>
<dbReference type="PROSITE" id="PS51721">
    <property type="entry name" value="G_CP"/>
    <property type="match status" value="1"/>
</dbReference>
<dbReference type="CDD" id="cd01854">
    <property type="entry name" value="YjeQ_EngC"/>
    <property type="match status" value="1"/>
</dbReference>
<feature type="binding site" evidence="3">
    <location>
        <begin position="216"/>
        <end position="224"/>
    </location>
    <ligand>
        <name>GTP</name>
        <dbReference type="ChEBI" id="CHEBI:37565"/>
    </ligand>
</feature>
<keyword evidence="3" id="KW-0862">Zinc</keyword>
<dbReference type="GO" id="GO:0003924">
    <property type="term" value="F:GTPase activity"/>
    <property type="evidence" value="ECO:0007669"/>
    <property type="project" value="UniProtKB-UniRule"/>
</dbReference>
<comment type="caution">
    <text evidence="3">Lacks conserved residue(s) required for the propagation of feature annotation.</text>
</comment>
<organism evidence="7 8">
    <name type="scientific">Alteromonas australica</name>
    <dbReference type="NCBI Taxonomy" id="589873"/>
    <lineage>
        <taxon>Bacteria</taxon>
        <taxon>Pseudomonadati</taxon>
        <taxon>Pseudomonadota</taxon>
        <taxon>Gammaproteobacteria</taxon>
        <taxon>Alteromonadales</taxon>
        <taxon>Alteromonadaceae</taxon>
        <taxon>Alteromonas/Salinimonas group</taxon>
        <taxon>Alteromonas</taxon>
    </lineage>
</organism>
<dbReference type="PROSITE" id="PS50936">
    <property type="entry name" value="ENGC_GTPASE"/>
    <property type="match status" value="1"/>
</dbReference>
<dbReference type="Gene3D" id="2.40.50.140">
    <property type="entry name" value="Nucleic acid-binding proteins"/>
    <property type="match status" value="1"/>
</dbReference>
<dbReference type="NCBIfam" id="TIGR00157">
    <property type="entry name" value="ribosome small subunit-dependent GTPase A"/>
    <property type="match status" value="1"/>
</dbReference>
<dbReference type="PANTHER" id="PTHR32120:SF11">
    <property type="entry name" value="SMALL RIBOSOMAL SUBUNIT BIOGENESIS GTPASE RSGA 1, MITOCHONDRIAL-RELATED"/>
    <property type="match status" value="1"/>
</dbReference>
<feature type="binding site" evidence="3">
    <location>
        <position position="305"/>
    </location>
    <ligand>
        <name>Zn(2+)</name>
        <dbReference type="ChEBI" id="CHEBI:29105"/>
    </ligand>
</feature>
<keyword evidence="2 3" id="KW-0342">GTP-binding</keyword>
<dbReference type="KEGG" id="aal:EP13_02450"/>
<keyword evidence="3" id="KW-0694">RNA-binding</keyword>
<evidence type="ECO:0000313" key="8">
    <source>
        <dbReference type="Proteomes" id="UP000056090"/>
    </source>
</evidence>
<comment type="cofactor">
    <cofactor evidence="3">
        <name>Zn(2+)</name>
        <dbReference type="ChEBI" id="CHEBI:29105"/>
    </cofactor>
    <text evidence="3">Binds 1 zinc ion per subunit.</text>
</comment>
<protein>
    <recommendedName>
        <fullName evidence="3">Small ribosomal subunit biogenesis GTPase RsgA</fullName>
        <ecNumber evidence="3">3.6.1.-</ecNumber>
    </recommendedName>
</protein>
<dbReference type="GeneID" id="78253804"/>
<dbReference type="Proteomes" id="UP000056090">
    <property type="component" value="Chromosome"/>
</dbReference>
<dbReference type="PANTHER" id="PTHR32120">
    <property type="entry name" value="SMALL RIBOSOMAL SUBUNIT BIOGENESIS GTPASE RSGA"/>
    <property type="match status" value="1"/>
</dbReference>
<sequence>MAKKPKLTQRQKRQVAANRSKRLQGKHGGQDGQQQAHVDESQLVKGTVIGRFGKHADVEDSHGNVSRCHIRRTVDSVVCGDNVLFSKGDDAESGVKGVIEIVNDRHSVLTRPDFYDGIKPIAANIDNIIVVSAILPSLSTNIIDRYLVACEDIGITPVIVLNKVELLDDDARTLVDKQLEVYRQLGYRLLFTSCKTGEGIQALNDLLKDSVSVFVGQSGVGKSSLINQVLPDADELTGEISDNSGLGQHTTTAAKLLHLPAGGDLIDSPGVREFGLWHIPTERITWGFIEFRDYLGGCKFRDCKHLNDPGCLLRAAVEEGKINAERFASYHKILVTMDEQRPSHSQPPGG</sequence>
<dbReference type="GO" id="GO:0005737">
    <property type="term" value="C:cytoplasm"/>
    <property type="evidence" value="ECO:0007669"/>
    <property type="project" value="UniProtKB-SubCell"/>
</dbReference>
<reference evidence="7 8" key="1">
    <citation type="submission" date="2014-06" db="EMBL/GenBank/DDBJ databases">
        <title>Genomes of Alteromonas australica, a world apart.</title>
        <authorList>
            <person name="Gonzaga A."/>
            <person name="Lopez-Perez M."/>
            <person name="Rodriguez-Valera F."/>
        </authorList>
    </citation>
    <scope>NUCLEOTIDE SEQUENCE [LARGE SCALE GENOMIC DNA]</scope>
    <source>
        <strain evidence="7 8">H 17</strain>
    </source>
</reference>
<keyword evidence="8" id="KW-1185">Reference proteome</keyword>
<comment type="similarity">
    <text evidence="3">Belongs to the TRAFAC class YlqF/YawG GTPase family. RsgA subfamily.</text>
</comment>
<dbReference type="GO" id="GO:0042274">
    <property type="term" value="P:ribosomal small subunit biogenesis"/>
    <property type="evidence" value="ECO:0007669"/>
    <property type="project" value="UniProtKB-UniRule"/>
</dbReference>
<dbReference type="InterPro" id="IPR004881">
    <property type="entry name" value="Ribosome_biogen_GTPase_RsgA"/>
</dbReference>
<dbReference type="EC" id="3.6.1.-" evidence="3"/>
<evidence type="ECO:0000256" key="1">
    <source>
        <dbReference type="ARBA" id="ARBA00022741"/>
    </source>
</evidence>
<dbReference type="Gene3D" id="3.40.50.300">
    <property type="entry name" value="P-loop containing nucleotide triphosphate hydrolases"/>
    <property type="match status" value="1"/>
</dbReference>
<evidence type="ECO:0000256" key="3">
    <source>
        <dbReference type="HAMAP-Rule" id="MF_01820"/>
    </source>
</evidence>
<dbReference type="InterPro" id="IPR027417">
    <property type="entry name" value="P-loop_NTPase"/>
</dbReference>
<dbReference type="GO" id="GO:0019843">
    <property type="term" value="F:rRNA binding"/>
    <property type="evidence" value="ECO:0007669"/>
    <property type="project" value="UniProtKB-KW"/>
</dbReference>
<feature type="domain" description="CP-type G" evidence="6">
    <location>
        <begin position="106"/>
        <end position="274"/>
    </location>
</feature>
<proteinExistence type="inferred from homology"/>
<dbReference type="Pfam" id="PF03193">
    <property type="entry name" value="RsgA_GTPase"/>
    <property type="match status" value="1"/>
</dbReference>